<organism evidence="2 3">
    <name type="scientific">Stylosanthes scabra</name>
    <dbReference type="NCBI Taxonomy" id="79078"/>
    <lineage>
        <taxon>Eukaryota</taxon>
        <taxon>Viridiplantae</taxon>
        <taxon>Streptophyta</taxon>
        <taxon>Embryophyta</taxon>
        <taxon>Tracheophyta</taxon>
        <taxon>Spermatophyta</taxon>
        <taxon>Magnoliopsida</taxon>
        <taxon>eudicotyledons</taxon>
        <taxon>Gunneridae</taxon>
        <taxon>Pentapetalae</taxon>
        <taxon>rosids</taxon>
        <taxon>fabids</taxon>
        <taxon>Fabales</taxon>
        <taxon>Fabaceae</taxon>
        <taxon>Papilionoideae</taxon>
        <taxon>50 kb inversion clade</taxon>
        <taxon>dalbergioids sensu lato</taxon>
        <taxon>Dalbergieae</taxon>
        <taxon>Pterocarpus clade</taxon>
        <taxon>Stylosanthes</taxon>
    </lineage>
</organism>
<dbReference type="InterPro" id="IPR004332">
    <property type="entry name" value="Transposase_MuDR"/>
</dbReference>
<sequence>MSNPNLMVGTLYPDGEIKRDVDGIGFACPNPILCYIQRMETLDELKNFILNTMGAAMFDLHRRYGPRQVMELLVETRDVNRSEVGPSSSRACPVGPIIVPPLRIASLDVSMEPDFGSDDGSDGEYVIETEESTDSFDEAEYVDETQEGHRFLLPQPAPIPDLSSISSHFHMLNLDDMEEDVRDGGRGNDYLNLDGGEEFRVGHRFSCREAVHLAVKNYNIRRAAEYRVLESDQYKYVCHYKQHEAGCPWKLRVSLRINLGY</sequence>
<protein>
    <recommendedName>
        <fullName evidence="1">Transposase MuDR plant domain-containing protein</fullName>
    </recommendedName>
</protein>
<feature type="domain" description="Transposase MuDR plant" evidence="1">
    <location>
        <begin position="199"/>
        <end position="255"/>
    </location>
</feature>
<evidence type="ECO:0000259" key="1">
    <source>
        <dbReference type="Pfam" id="PF03108"/>
    </source>
</evidence>
<accession>A0ABU6YNF5</accession>
<dbReference type="EMBL" id="JASCZI010242560">
    <property type="protein sequence ID" value="MED6211461.1"/>
    <property type="molecule type" value="Genomic_DNA"/>
</dbReference>
<comment type="caution">
    <text evidence="2">The sequence shown here is derived from an EMBL/GenBank/DDBJ whole genome shotgun (WGS) entry which is preliminary data.</text>
</comment>
<reference evidence="2 3" key="1">
    <citation type="journal article" date="2023" name="Plants (Basel)">
        <title>Bridging the Gap: Combining Genomics and Transcriptomics Approaches to Understand Stylosanthes scabra, an Orphan Legume from the Brazilian Caatinga.</title>
        <authorList>
            <person name="Ferreira-Neto J.R.C."/>
            <person name="da Silva M.D."/>
            <person name="Binneck E."/>
            <person name="de Melo N.F."/>
            <person name="da Silva R.H."/>
            <person name="de Melo A.L.T.M."/>
            <person name="Pandolfi V."/>
            <person name="Bustamante F.O."/>
            <person name="Brasileiro-Vidal A.C."/>
            <person name="Benko-Iseppon A.M."/>
        </authorList>
    </citation>
    <scope>NUCLEOTIDE SEQUENCE [LARGE SCALE GENOMIC DNA]</scope>
    <source>
        <tissue evidence="2">Leaves</tissue>
    </source>
</reference>
<keyword evidence="3" id="KW-1185">Reference proteome</keyword>
<evidence type="ECO:0000313" key="3">
    <source>
        <dbReference type="Proteomes" id="UP001341840"/>
    </source>
</evidence>
<dbReference type="Pfam" id="PF03108">
    <property type="entry name" value="DBD_Tnp_Mut"/>
    <property type="match status" value="1"/>
</dbReference>
<evidence type="ECO:0000313" key="2">
    <source>
        <dbReference type="EMBL" id="MED6211461.1"/>
    </source>
</evidence>
<gene>
    <name evidence="2" type="ORF">PIB30_073853</name>
</gene>
<dbReference type="Proteomes" id="UP001341840">
    <property type="component" value="Unassembled WGS sequence"/>
</dbReference>
<proteinExistence type="predicted"/>
<name>A0ABU6YNF5_9FABA</name>